<evidence type="ECO:0000256" key="1">
    <source>
        <dbReference type="SAM" id="Phobius"/>
    </source>
</evidence>
<keyword evidence="1" id="KW-0472">Membrane</keyword>
<reference evidence="2 3" key="1">
    <citation type="journal article" date="2019" name="PLoS Biol.">
        <title>Sex chromosomes control vertical transmission of feminizing Wolbachia symbionts in an isopod.</title>
        <authorList>
            <person name="Becking T."/>
            <person name="Chebbi M.A."/>
            <person name="Giraud I."/>
            <person name="Moumen B."/>
            <person name="Laverre T."/>
            <person name="Caubet Y."/>
            <person name="Peccoud J."/>
            <person name="Gilbert C."/>
            <person name="Cordaux R."/>
        </authorList>
    </citation>
    <scope>NUCLEOTIDE SEQUENCE [LARGE SCALE GENOMIC DNA]</scope>
    <source>
        <strain evidence="2">ANa2</strain>
        <tissue evidence="2">Whole body excluding digestive tract and cuticle</tissue>
    </source>
</reference>
<keyword evidence="3" id="KW-1185">Reference proteome</keyword>
<comment type="caution">
    <text evidence="2">The sequence shown here is derived from an EMBL/GenBank/DDBJ whole genome shotgun (WGS) entry which is preliminary data.</text>
</comment>
<dbReference type="Proteomes" id="UP000326759">
    <property type="component" value="Unassembled WGS sequence"/>
</dbReference>
<accession>A0A5N5T8B1</accession>
<evidence type="ECO:0000313" key="3">
    <source>
        <dbReference type="Proteomes" id="UP000326759"/>
    </source>
</evidence>
<feature type="transmembrane region" description="Helical" evidence="1">
    <location>
        <begin position="20"/>
        <end position="38"/>
    </location>
</feature>
<dbReference type="EMBL" id="SEYY01006851">
    <property type="protein sequence ID" value="KAB7502732.1"/>
    <property type="molecule type" value="Genomic_DNA"/>
</dbReference>
<gene>
    <name evidence="2" type="ORF">Anas_09171</name>
</gene>
<keyword evidence="1" id="KW-0812">Transmembrane</keyword>
<protein>
    <submittedName>
        <fullName evidence="2">Uncharacterized protein</fullName>
    </submittedName>
</protein>
<name>A0A5N5T8B1_9CRUS</name>
<keyword evidence="1" id="KW-1133">Transmembrane helix</keyword>
<organism evidence="2 3">
    <name type="scientific">Armadillidium nasatum</name>
    <dbReference type="NCBI Taxonomy" id="96803"/>
    <lineage>
        <taxon>Eukaryota</taxon>
        <taxon>Metazoa</taxon>
        <taxon>Ecdysozoa</taxon>
        <taxon>Arthropoda</taxon>
        <taxon>Crustacea</taxon>
        <taxon>Multicrustacea</taxon>
        <taxon>Malacostraca</taxon>
        <taxon>Eumalacostraca</taxon>
        <taxon>Peracarida</taxon>
        <taxon>Isopoda</taxon>
        <taxon>Oniscidea</taxon>
        <taxon>Crinocheta</taxon>
        <taxon>Armadillidiidae</taxon>
        <taxon>Armadillidium</taxon>
    </lineage>
</organism>
<dbReference type="AlphaFoldDB" id="A0A5N5T8B1"/>
<proteinExistence type="predicted"/>
<sequence>MRSLYIITGIRVPEIFVPFVRYTFFNTVAFGIFSYSFMYSTFQPNLQRICSVKSLNHAKRCYKRKPTNCYFIEENISWKQMESRDGKGNLNGRQLVKELSNRW</sequence>
<evidence type="ECO:0000313" key="2">
    <source>
        <dbReference type="EMBL" id="KAB7502732.1"/>
    </source>
</evidence>